<dbReference type="NCBIfam" id="TIGR01733">
    <property type="entry name" value="AA-adenyl-dom"/>
    <property type="match status" value="1"/>
</dbReference>
<comment type="caution">
    <text evidence="5">The sequence shown here is derived from an EMBL/GenBank/DDBJ whole genome shotgun (WGS) entry which is preliminary data.</text>
</comment>
<keyword evidence="3" id="KW-0597">Phosphoprotein</keyword>
<dbReference type="PROSITE" id="PS00012">
    <property type="entry name" value="PHOSPHOPANTETHEINE"/>
    <property type="match status" value="1"/>
</dbReference>
<comment type="cofactor">
    <cofactor evidence="1">
        <name>pantetheine 4'-phosphate</name>
        <dbReference type="ChEBI" id="CHEBI:47942"/>
    </cofactor>
</comment>
<dbReference type="InterPro" id="IPR025110">
    <property type="entry name" value="AMP-bd_C"/>
</dbReference>
<dbReference type="EMBL" id="JAPDNS010000001">
    <property type="protein sequence ID" value="MCW3484989.1"/>
    <property type="molecule type" value="Genomic_DNA"/>
</dbReference>
<sequence length="1158" mass="129985">MNNFPESPAVHTSVLSKLIHSCIEEQAQLLPEQIALADDTHRLTYRELNEQANRLAAWLQQTYYIRPDDPVALCFDRGVEFVVAVLAVLKAGGAYVPVAPSYPEERIAYILQDAAVKAVLTQDVWHNKLAGIGQTAPNNTTPLPVVAIDRADFRKELTTWRAINPEPAVLPYHLAYIIYTSGTTGRPKGTQVTHQSVVHLVKEVDYVNITPADNLLALSTFSFDGAVFDIFGALLNGAAVFIADKESMLDPGKLEQLIIRHQISLFFVTTALFNTLVDEQLPGLSRLRQILFGGEQASPVHVADFLKNYPEVQLTNVYGPTECTTFATTFLCNQRLAENATVVPIGTAITGATTYVLDEQLQQQPAGVVGELYLGGTGVARGYVNLPELTARHFIRNPFRTAAQVAAGTHEKLYRTGDLAQYLPDGNLVCLGRIDGQVKIRGYRIEPDEIAVELNTLPGVKQAVVVVQDDADARNKFLVGYYVADQELDHVALLEQLQGRLPEYMIPAGLVYLPALPLTANGKTDKNALPKYQLAVEDTGHEPGSEAAAKLAEIWKAVLKLPYIDTRKGFIELGGNSIIAITLRSKMNKAGFPMTLRDIFHYKSIEEIVKHLFTTQENKQLQTPEELLAYLEERTGTRFYYREVTITKDGRKGKIRVLYTRQLVNLAAHEITALLRTQVVTAILPEYFSLDGRLSELPEDAVLDENALGAWLGLQPLDNLDISYYETQFTQNLARLDEWVKTKPVIDKHALSTMQQLQIGFKTPASAAVMLIEGYVDIPLLEKAYSILIEKQGLLRSIAVKQEEGYVWEEHSYDATAFTPAVLVLDLRGYQATPEALEERVGALLAYKYEPDTLLHQLVLFRTNQRENHLLMVFSHVIFDRVSGEVIKGQLMNYYNALLHQQPLPEEEMVSFGAYTEQINKGPQQLTEANVLAAFELETYYESKQKMKQAVKGLGSEWSYEFNISVPVEGKLEEVNGWELGTTLFARAMARYLGITAVPVLFVCEGRQYEENGFYNTVGEFTDMVPMVVHADHQSSEIRTSVSGRLAQLKKHNLNFLNILMHPSFRNTWSKTIRLMDVGENFEFMDMLMFNFLGNREDEDMLAIEESVKVTPNPLPMYSLLNCITATAPGRLIFLFRTSYTVDIERLRKIFRQVVQEW</sequence>
<dbReference type="RefSeq" id="WP_264730938.1">
    <property type="nucleotide sequence ID" value="NZ_JAPDNR010000001.1"/>
</dbReference>
<gene>
    <name evidence="5" type="ORF">OL497_13855</name>
</gene>
<dbReference type="InterPro" id="IPR006162">
    <property type="entry name" value="Ppantetheine_attach_site"/>
</dbReference>
<dbReference type="Gene3D" id="3.40.50.980">
    <property type="match status" value="2"/>
</dbReference>
<protein>
    <submittedName>
        <fullName evidence="5">Amino acid adenylation domain-containing protein</fullName>
    </submittedName>
</protein>
<name>A0ABT3IMN5_9BACT</name>
<evidence type="ECO:0000256" key="2">
    <source>
        <dbReference type="ARBA" id="ARBA00022450"/>
    </source>
</evidence>
<dbReference type="Pfam" id="PF00550">
    <property type="entry name" value="PP-binding"/>
    <property type="match status" value="1"/>
</dbReference>
<dbReference type="Pfam" id="PF00501">
    <property type="entry name" value="AMP-binding"/>
    <property type="match status" value="1"/>
</dbReference>
<accession>A0ABT3IMN5</accession>
<keyword evidence="2" id="KW-0596">Phosphopantetheine</keyword>
<dbReference type="Pfam" id="PF00668">
    <property type="entry name" value="Condensation"/>
    <property type="match status" value="1"/>
</dbReference>
<dbReference type="Gene3D" id="1.10.1200.10">
    <property type="entry name" value="ACP-like"/>
    <property type="match status" value="1"/>
</dbReference>
<dbReference type="InterPro" id="IPR009081">
    <property type="entry name" value="PP-bd_ACP"/>
</dbReference>
<dbReference type="SUPFAM" id="SSF47336">
    <property type="entry name" value="ACP-like"/>
    <property type="match status" value="1"/>
</dbReference>
<dbReference type="PANTHER" id="PTHR45527">
    <property type="entry name" value="NONRIBOSOMAL PEPTIDE SYNTHETASE"/>
    <property type="match status" value="1"/>
</dbReference>
<dbReference type="InterPro" id="IPR010071">
    <property type="entry name" value="AA_adenyl_dom"/>
</dbReference>
<reference evidence="5 6" key="1">
    <citation type="submission" date="2022-10" db="EMBL/GenBank/DDBJ databases">
        <title>Chitinophaga nivalis PC15 sp. nov., isolated from Pyeongchang county, South Korea.</title>
        <authorList>
            <person name="Trinh H.N."/>
        </authorList>
    </citation>
    <scope>NUCLEOTIDE SEQUENCE [LARGE SCALE GENOMIC DNA]</scope>
    <source>
        <strain evidence="5 6">PC14</strain>
    </source>
</reference>
<dbReference type="InterPro" id="IPR020845">
    <property type="entry name" value="AMP-binding_CS"/>
</dbReference>
<dbReference type="CDD" id="cd12117">
    <property type="entry name" value="A_NRPS_Srf_like"/>
    <property type="match status" value="1"/>
</dbReference>
<organism evidence="5 6">
    <name type="scientific">Chitinophaga nivalis</name>
    <dbReference type="NCBI Taxonomy" id="2991709"/>
    <lineage>
        <taxon>Bacteria</taxon>
        <taxon>Pseudomonadati</taxon>
        <taxon>Bacteroidota</taxon>
        <taxon>Chitinophagia</taxon>
        <taxon>Chitinophagales</taxon>
        <taxon>Chitinophagaceae</taxon>
        <taxon>Chitinophaga</taxon>
    </lineage>
</organism>
<dbReference type="Gene3D" id="3.30.559.30">
    <property type="entry name" value="Nonribosomal peptide synthetase, condensation domain"/>
    <property type="match status" value="1"/>
</dbReference>
<dbReference type="Gene3D" id="3.30.559.10">
    <property type="entry name" value="Chloramphenicol acetyltransferase-like domain"/>
    <property type="match status" value="1"/>
</dbReference>
<dbReference type="PROSITE" id="PS50075">
    <property type="entry name" value="CARRIER"/>
    <property type="match status" value="1"/>
</dbReference>
<dbReference type="SUPFAM" id="SSF52777">
    <property type="entry name" value="CoA-dependent acyltransferases"/>
    <property type="match status" value="2"/>
</dbReference>
<dbReference type="Gene3D" id="3.30.300.30">
    <property type="match status" value="1"/>
</dbReference>
<dbReference type="InterPro" id="IPR036736">
    <property type="entry name" value="ACP-like_sf"/>
</dbReference>
<evidence type="ECO:0000313" key="5">
    <source>
        <dbReference type="EMBL" id="MCW3484989.1"/>
    </source>
</evidence>
<dbReference type="InterPro" id="IPR045851">
    <property type="entry name" value="AMP-bd_C_sf"/>
</dbReference>
<dbReference type="InterPro" id="IPR023213">
    <property type="entry name" value="CAT-like_dom_sf"/>
</dbReference>
<dbReference type="Pfam" id="PF13193">
    <property type="entry name" value="AMP-binding_C"/>
    <property type="match status" value="1"/>
</dbReference>
<evidence type="ECO:0000313" key="6">
    <source>
        <dbReference type="Proteomes" id="UP001207742"/>
    </source>
</evidence>
<feature type="domain" description="Carrier" evidence="4">
    <location>
        <begin position="542"/>
        <end position="616"/>
    </location>
</feature>
<dbReference type="PROSITE" id="PS00455">
    <property type="entry name" value="AMP_BINDING"/>
    <property type="match status" value="1"/>
</dbReference>
<dbReference type="Gene3D" id="2.30.38.10">
    <property type="entry name" value="Luciferase, Domain 3"/>
    <property type="match status" value="1"/>
</dbReference>
<dbReference type="PANTHER" id="PTHR45527:SF1">
    <property type="entry name" value="FATTY ACID SYNTHASE"/>
    <property type="match status" value="1"/>
</dbReference>
<dbReference type="SUPFAM" id="SSF56801">
    <property type="entry name" value="Acetyl-CoA synthetase-like"/>
    <property type="match status" value="1"/>
</dbReference>
<dbReference type="InterPro" id="IPR001242">
    <property type="entry name" value="Condensation_dom"/>
</dbReference>
<keyword evidence="6" id="KW-1185">Reference proteome</keyword>
<evidence type="ECO:0000256" key="3">
    <source>
        <dbReference type="ARBA" id="ARBA00022553"/>
    </source>
</evidence>
<evidence type="ECO:0000256" key="1">
    <source>
        <dbReference type="ARBA" id="ARBA00001957"/>
    </source>
</evidence>
<dbReference type="InterPro" id="IPR000873">
    <property type="entry name" value="AMP-dep_synth/lig_dom"/>
</dbReference>
<evidence type="ECO:0000259" key="4">
    <source>
        <dbReference type="PROSITE" id="PS50075"/>
    </source>
</evidence>
<dbReference type="Proteomes" id="UP001207742">
    <property type="component" value="Unassembled WGS sequence"/>
</dbReference>
<proteinExistence type="predicted"/>